<name>A0AA86QGI3_9EUKA</name>
<dbReference type="Pfam" id="PF00249">
    <property type="entry name" value="Myb_DNA-binding"/>
    <property type="match status" value="1"/>
</dbReference>
<dbReference type="InterPro" id="IPR009057">
    <property type="entry name" value="Homeodomain-like_sf"/>
</dbReference>
<evidence type="ECO:0000313" key="4">
    <source>
        <dbReference type="EMBL" id="CAL5985259.1"/>
    </source>
</evidence>
<feature type="region of interest" description="Disordered" evidence="1">
    <location>
        <begin position="1"/>
        <end position="23"/>
    </location>
</feature>
<organism evidence="3">
    <name type="scientific">Hexamita inflata</name>
    <dbReference type="NCBI Taxonomy" id="28002"/>
    <lineage>
        <taxon>Eukaryota</taxon>
        <taxon>Metamonada</taxon>
        <taxon>Diplomonadida</taxon>
        <taxon>Hexamitidae</taxon>
        <taxon>Hexamitinae</taxon>
        <taxon>Hexamita</taxon>
    </lineage>
</organism>
<dbReference type="Gene3D" id="1.10.10.60">
    <property type="entry name" value="Homeodomain-like"/>
    <property type="match status" value="1"/>
</dbReference>
<gene>
    <name evidence="3" type="ORF">HINF_LOCUS40462</name>
    <name evidence="4" type="ORF">HINF_LOCUS8720</name>
</gene>
<evidence type="ECO:0000313" key="3">
    <source>
        <dbReference type="EMBL" id="CAI9952817.1"/>
    </source>
</evidence>
<evidence type="ECO:0000313" key="5">
    <source>
        <dbReference type="Proteomes" id="UP001642409"/>
    </source>
</evidence>
<accession>A0AA86QGI3</accession>
<feature type="domain" description="Myb-like" evidence="2">
    <location>
        <begin position="18"/>
        <end position="66"/>
    </location>
</feature>
<dbReference type="EMBL" id="CAXDID020000018">
    <property type="protein sequence ID" value="CAL5985259.1"/>
    <property type="molecule type" value="Genomic_DNA"/>
</dbReference>
<reference evidence="3" key="1">
    <citation type="submission" date="2023-06" db="EMBL/GenBank/DDBJ databases">
        <authorList>
            <person name="Kurt Z."/>
        </authorList>
    </citation>
    <scope>NUCLEOTIDE SEQUENCE</scope>
</reference>
<dbReference type="CDD" id="cd00167">
    <property type="entry name" value="SANT"/>
    <property type="match status" value="1"/>
</dbReference>
<reference evidence="4 5" key="2">
    <citation type="submission" date="2024-07" db="EMBL/GenBank/DDBJ databases">
        <authorList>
            <person name="Akdeniz Z."/>
        </authorList>
    </citation>
    <scope>NUCLEOTIDE SEQUENCE [LARGE SCALE GENOMIC DNA]</scope>
</reference>
<dbReference type="AlphaFoldDB" id="A0AA86QGI3"/>
<protein>
    <submittedName>
        <fullName evidence="3">SANT/Myb domain</fullName>
    </submittedName>
    <submittedName>
        <fullName evidence="4">SANT/Myb_domain</fullName>
    </submittedName>
</protein>
<keyword evidence="5" id="KW-1185">Reference proteome</keyword>
<dbReference type="InterPro" id="IPR001005">
    <property type="entry name" value="SANT/Myb"/>
</dbReference>
<evidence type="ECO:0000256" key="1">
    <source>
        <dbReference type="SAM" id="MobiDB-lite"/>
    </source>
</evidence>
<proteinExistence type="predicted"/>
<evidence type="ECO:0000259" key="2">
    <source>
        <dbReference type="SMART" id="SM00717"/>
    </source>
</evidence>
<dbReference type="SUPFAM" id="SSF46689">
    <property type="entry name" value="Homeodomain-like"/>
    <property type="match status" value="1"/>
</dbReference>
<dbReference type="SMART" id="SM00717">
    <property type="entry name" value="SANT"/>
    <property type="match status" value="1"/>
</dbReference>
<sequence>MPKRTAKQDQTQPTKQHQHKKWTEEEQTIFKRLYKLHRTKFDMYVPYFNDRSESQIRSFYYNVLYYNKLRSSDSNLSTPTNINSNRTENGKTETKYVFNVFAQLSENESEITQNGE</sequence>
<dbReference type="EMBL" id="CATOUU010000834">
    <property type="protein sequence ID" value="CAI9952817.1"/>
    <property type="molecule type" value="Genomic_DNA"/>
</dbReference>
<comment type="caution">
    <text evidence="3">The sequence shown here is derived from an EMBL/GenBank/DDBJ whole genome shotgun (WGS) entry which is preliminary data.</text>
</comment>
<dbReference type="Proteomes" id="UP001642409">
    <property type="component" value="Unassembled WGS sequence"/>
</dbReference>